<keyword evidence="4" id="KW-1003">Cell membrane</keyword>
<keyword evidence="6 8" id="KW-1133">Transmembrane helix</keyword>
<protein>
    <submittedName>
        <fullName evidence="9">AEC family transporter</fullName>
    </submittedName>
</protein>
<sequence>MGPILNVVFPIFAIMLAGYVSGRFRLLGNESSEALNRFVYYIALPALFFISMARVSLDQVFNLPFLAAYGGGVAFTFILAVVVARFAFPNRLGALGLGGLSAIFANTGYMGIPLLMLAFGEAGMLPGIVSTILNGAVIMAIGIALLEIDVQQGKSGLVVLRGVLGGILRSPLVLSAAAGLAASGLGLPVPKAVATFCDILGASAGPCALFAIGLFMVGKSFTAGMTEVSWLVLLKLAVQPLVTWWLAFHVFTMDPIWAAGALIQSALPTGALVFVLAQQYGIFVQRSTAVIMVSTVVSLATLSALFVYLGIG</sequence>
<evidence type="ECO:0000256" key="1">
    <source>
        <dbReference type="ARBA" id="ARBA00004651"/>
    </source>
</evidence>
<dbReference type="PANTHER" id="PTHR36838">
    <property type="entry name" value="AUXIN EFFLUX CARRIER FAMILY PROTEIN"/>
    <property type="match status" value="1"/>
</dbReference>
<comment type="caution">
    <text evidence="9">The sequence shown here is derived from an EMBL/GenBank/DDBJ whole genome shotgun (WGS) entry which is preliminary data.</text>
</comment>
<feature type="transmembrane region" description="Helical" evidence="8">
    <location>
        <begin position="63"/>
        <end position="88"/>
    </location>
</feature>
<keyword evidence="10" id="KW-1185">Reference proteome</keyword>
<comment type="similarity">
    <text evidence="2">Belongs to the auxin efflux carrier (TC 2.A.69) family.</text>
</comment>
<keyword evidence="5 8" id="KW-0812">Transmembrane</keyword>
<comment type="subcellular location">
    <subcellularLocation>
        <location evidence="1">Cell membrane</location>
        <topology evidence="1">Multi-pass membrane protein</topology>
    </subcellularLocation>
</comment>
<keyword evidence="3" id="KW-0813">Transport</keyword>
<evidence type="ECO:0000256" key="4">
    <source>
        <dbReference type="ARBA" id="ARBA00022475"/>
    </source>
</evidence>
<dbReference type="InterPro" id="IPR038770">
    <property type="entry name" value="Na+/solute_symporter_sf"/>
</dbReference>
<feature type="transmembrane region" description="Helical" evidence="8">
    <location>
        <begin position="38"/>
        <end position="57"/>
    </location>
</feature>
<evidence type="ECO:0000256" key="3">
    <source>
        <dbReference type="ARBA" id="ARBA00022448"/>
    </source>
</evidence>
<evidence type="ECO:0000256" key="6">
    <source>
        <dbReference type="ARBA" id="ARBA00022989"/>
    </source>
</evidence>
<evidence type="ECO:0000313" key="10">
    <source>
        <dbReference type="Proteomes" id="UP000761264"/>
    </source>
</evidence>
<gene>
    <name evidence="9" type="ORF">HBA54_23485</name>
</gene>
<feature type="transmembrane region" description="Helical" evidence="8">
    <location>
        <begin position="158"/>
        <end position="181"/>
    </location>
</feature>
<feature type="transmembrane region" description="Helical" evidence="8">
    <location>
        <begin position="125"/>
        <end position="146"/>
    </location>
</feature>
<dbReference type="Gene3D" id="1.20.1530.20">
    <property type="match status" value="1"/>
</dbReference>
<feature type="transmembrane region" description="Helical" evidence="8">
    <location>
        <begin position="95"/>
        <end position="119"/>
    </location>
</feature>
<feature type="transmembrane region" description="Helical" evidence="8">
    <location>
        <begin position="256"/>
        <end position="277"/>
    </location>
</feature>
<name>A0A967F1Z2_9PROT</name>
<dbReference type="PANTHER" id="PTHR36838:SF3">
    <property type="entry name" value="TRANSPORTER AUXIN EFFLUX CARRIER EC FAMILY"/>
    <property type="match status" value="1"/>
</dbReference>
<keyword evidence="7 8" id="KW-0472">Membrane</keyword>
<feature type="transmembrane region" description="Helical" evidence="8">
    <location>
        <begin position="193"/>
        <end position="216"/>
    </location>
</feature>
<evidence type="ECO:0000313" key="9">
    <source>
        <dbReference type="EMBL" id="NIA71558.1"/>
    </source>
</evidence>
<dbReference type="AlphaFoldDB" id="A0A967F1Z2"/>
<evidence type="ECO:0000256" key="7">
    <source>
        <dbReference type="ARBA" id="ARBA00023136"/>
    </source>
</evidence>
<evidence type="ECO:0000256" key="8">
    <source>
        <dbReference type="SAM" id="Phobius"/>
    </source>
</evidence>
<feature type="transmembrane region" description="Helical" evidence="8">
    <location>
        <begin position="6"/>
        <end position="26"/>
    </location>
</feature>
<accession>A0A967F1Z2</accession>
<proteinExistence type="inferred from homology"/>
<evidence type="ECO:0000256" key="2">
    <source>
        <dbReference type="ARBA" id="ARBA00010145"/>
    </source>
</evidence>
<dbReference type="GO" id="GO:0055085">
    <property type="term" value="P:transmembrane transport"/>
    <property type="evidence" value="ECO:0007669"/>
    <property type="project" value="InterPro"/>
</dbReference>
<reference evidence="9" key="1">
    <citation type="submission" date="2020-03" db="EMBL/GenBank/DDBJ databases">
        <title>Genome of Pelagibius litoralis DSM 21314T.</title>
        <authorList>
            <person name="Wang G."/>
        </authorList>
    </citation>
    <scope>NUCLEOTIDE SEQUENCE</scope>
    <source>
        <strain evidence="9">DSM 21314</strain>
    </source>
</reference>
<dbReference type="InterPro" id="IPR004776">
    <property type="entry name" value="Mem_transp_PIN-like"/>
</dbReference>
<dbReference type="Pfam" id="PF03547">
    <property type="entry name" value="Mem_trans"/>
    <property type="match status" value="1"/>
</dbReference>
<dbReference type="GO" id="GO:0005886">
    <property type="term" value="C:plasma membrane"/>
    <property type="evidence" value="ECO:0007669"/>
    <property type="project" value="UniProtKB-SubCell"/>
</dbReference>
<dbReference type="EMBL" id="JAAQPH010000023">
    <property type="protein sequence ID" value="NIA71558.1"/>
    <property type="molecule type" value="Genomic_DNA"/>
</dbReference>
<feature type="transmembrane region" description="Helical" evidence="8">
    <location>
        <begin position="228"/>
        <end position="250"/>
    </location>
</feature>
<organism evidence="9 10">
    <name type="scientific">Pelagibius litoralis</name>
    <dbReference type="NCBI Taxonomy" id="374515"/>
    <lineage>
        <taxon>Bacteria</taxon>
        <taxon>Pseudomonadati</taxon>
        <taxon>Pseudomonadota</taxon>
        <taxon>Alphaproteobacteria</taxon>
        <taxon>Rhodospirillales</taxon>
        <taxon>Rhodovibrionaceae</taxon>
        <taxon>Pelagibius</taxon>
    </lineage>
</organism>
<evidence type="ECO:0000256" key="5">
    <source>
        <dbReference type="ARBA" id="ARBA00022692"/>
    </source>
</evidence>
<feature type="transmembrane region" description="Helical" evidence="8">
    <location>
        <begin position="289"/>
        <end position="311"/>
    </location>
</feature>
<dbReference type="Proteomes" id="UP000761264">
    <property type="component" value="Unassembled WGS sequence"/>
</dbReference>